<reference evidence="10" key="1">
    <citation type="submission" date="2023-07" db="EMBL/GenBank/DDBJ databases">
        <title>Chromosome-level genome assembly of Artemia franciscana.</title>
        <authorList>
            <person name="Jo E."/>
        </authorList>
    </citation>
    <scope>NUCLEOTIDE SEQUENCE</scope>
    <source>
        <tissue evidence="10">Whole body</tissue>
    </source>
</reference>
<keyword evidence="4" id="KW-0547">Nucleotide-binding</keyword>
<keyword evidence="8" id="KW-0472">Membrane</keyword>
<evidence type="ECO:0000256" key="6">
    <source>
        <dbReference type="ARBA" id="ARBA00022840"/>
    </source>
</evidence>
<dbReference type="SUPFAM" id="SSF140931">
    <property type="entry name" value="Fic-like"/>
    <property type="match status" value="1"/>
</dbReference>
<evidence type="ECO:0000256" key="3">
    <source>
        <dbReference type="ARBA" id="ARBA00022737"/>
    </source>
</evidence>
<dbReference type="Proteomes" id="UP001187531">
    <property type="component" value="Unassembled WGS sequence"/>
</dbReference>
<proteinExistence type="predicted"/>
<name>A0AA88L029_ARTSF</name>
<dbReference type="Pfam" id="PF02661">
    <property type="entry name" value="Fic"/>
    <property type="match status" value="1"/>
</dbReference>
<keyword evidence="7" id="KW-1133">Transmembrane helix</keyword>
<comment type="subcellular location">
    <subcellularLocation>
        <location evidence="1">Membrane</location>
        <topology evidence="1">Single-pass membrane protein</topology>
    </subcellularLocation>
</comment>
<accession>A0AA88L029</accession>
<evidence type="ECO:0000313" key="10">
    <source>
        <dbReference type="EMBL" id="KAK2702630.1"/>
    </source>
</evidence>
<evidence type="ECO:0000256" key="5">
    <source>
        <dbReference type="ARBA" id="ARBA00022803"/>
    </source>
</evidence>
<comment type="caution">
    <text evidence="10">The sequence shown here is derived from an EMBL/GenBank/DDBJ whole genome shotgun (WGS) entry which is preliminary data.</text>
</comment>
<dbReference type="InterPro" id="IPR040198">
    <property type="entry name" value="Fido_containing"/>
</dbReference>
<protein>
    <recommendedName>
        <fullName evidence="9">Fido domain-containing protein</fullName>
    </recommendedName>
</protein>
<dbReference type="AlphaFoldDB" id="A0AA88L029"/>
<gene>
    <name evidence="10" type="ORF">QYM36_018761</name>
</gene>
<evidence type="ECO:0000256" key="2">
    <source>
        <dbReference type="ARBA" id="ARBA00022692"/>
    </source>
</evidence>
<evidence type="ECO:0000256" key="7">
    <source>
        <dbReference type="ARBA" id="ARBA00022989"/>
    </source>
</evidence>
<dbReference type="Gene3D" id="1.10.3290.10">
    <property type="entry name" value="Fido-like domain"/>
    <property type="match status" value="1"/>
</dbReference>
<keyword evidence="6" id="KW-0067">ATP-binding</keyword>
<dbReference type="PROSITE" id="PS51459">
    <property type="entry name" value="FIDO"/>
    <property type="match status" value="1"/>
</dbReference>
<dbReference type="InterPro" id="IPR003812">
    <property type="entry name" value="Fido"/>
</dbReference>
<feature type="domain" description="Fido" evidence="9">
    <location>
        <begin position="82"/>
        <end position="217"/>
    </location>
</feature>
<keyword evidence="2" id="KW-0812">Transmembrane</keyword>
<dbReference type="PANTHER" id="PTHR13504">
    <property type="entry name" value="FIDO DOMAIN-CONTAINING PROTEIN DDB_G0283145"/>
    <property type="match status" value="1"/>
</dbReference>
<dbReference type="GO" id="GO:0005524">
    <property type="term" value="F:ATP binding"/>
    <property type="evidence" value="ECO:0007669"/>
    <property type="project" value="UniProtKB-KW"/>
</dbReference>
<organism evidence="10 11">
    <name type="scientific">Artemia franciscana</name>
    <name type="common">Brine shrimp</name>
    <name type="synonym">Artemia sanfranciscana</name>
    <dbReference type="NCBI Taxonomy" id="6661"/>
    <lineage>
        <taxon>Eukaryota</taxon>
        <taxon>Metazoa</taxon>
        <taxon>Ecdysozoa</taxon>
        <taxon>Arthropoda</taxon>
        <taxon>Crustacea</taxon>
        <taxon>Branchiopoda</taxon>
        <taxon>Anostraca</taxon>
        <taxon>Artemiidae</taxon>
        <taxon>Artemia</taxon>
    </lineage>
</organism>
<keyword evidence="5" id="KW-0802">TPR repeat</keyword>
<keyword evidence="3" id="KW-0677">Repeat</keyword>
<evidence type="ECO:0000313" key="11">
    <source>
        <dbReference type="Proteomes" id="UP001187531"/>
    </source>
</evidence>
<evidence type="ECO:0000259" key="9">
    <source>
        <dbReference type="PROSITE" id="PS51459"/>
    </source>
</evidence>
<dbReference type="InterPro" id="IPR036597">
    <property type="entry name" value="Fido-like_dom_sf"/>
</dbReference>
<dbReference type="EMBL" id="JAVRJZ010000219">
    <property type="protein sequence ID" value="KAK2702630.1"/>
    <property type="molecule type" value="Genomic_DNA"/>
</dbReference>
<sequence>MILFQTISIEKKPLTLEQTRKVLEYCRISNKNYWKPKEITDIQNAVNYPNSCLSEKDINEILGLKDAVDYLYSVLLRKEKRISEDVILKLHCLALERVNPEESGRYRRIWLTAGGHEAPHPLKVESLMKKFITWLNSDDARRLHTIDYAALAHFKLMSILPFVDGNRKVSSLLMNLILVKDNYPLVVIKASKITEYCQAIRDGQLGDVRPFIRFIAQE</sequence>
<dbReference type="GO" id="GO:0016020">
    <property type="term" value="C:membrane"/>
    <property type="evidence" value="ECO:0007669"/>
    <property type="project" value="UniProtKB-SubCell"/>
</dbReference>
<evidence type="ECO:0000256" key="1">
    <source>
        <dbReference type="ARBA" id="ARBA00004167"/>
    </source>
</evidence>
<dbReference type="PANTHER" id="PTHR13504:SF34">
    <property type="entry name" value="PROTEIN ADENYLYLTRANSFERASE FICD"/>
    <property type="match status" value="1"/>
</dbReference>
<evidence type="ECO:0000256" key="8">
    <source>
        <dbReference type="ARBA" id="ARBA00023136"/>
    </source>
</evidence>
<keyword evidence="11" id="KW-1185">Reference proteome</keyword>
<evidence type="ECO:0000256" key="4">
    <source>
        <dbReference type="ARBA" id="ARBA00022741"/>
    </source>
</evidence>